<evidence type="ECO:0000256" key="1">
    <source>
        <dbReference type="ARBA" id="ARBA00004141"/>
    </source>
</evidence>
<name>A0AAE1FJU7_PETCI</name>
<dbReference type="EMBL" id="JAWQEG010002064">
    <property type="protein sequence ID" value="KAK3874775.1"/>
    <property type="molecule type" value="Genomic_DNA"/>
</dbReference>
<evidence type="ECO:0000313" key="8">
    <source>
        <dbReference type="EMBL" id="KAK3874775.1"/>
    </source>
</evidence>
<keyword evidence="3 7" id="KW-1133">Transmembrane helix</keyword>
<dbReference type="GO" id="GO:0016020">
    <property type="term" value="C:membrane"/>
    <property type="evidence" value="ECO:0007669"/>
    <property type="project" value="UniProtKB-SubCell"/>
</dbReference>
<dbReference type="Proteomes" id="UP001286313">
    <property type="component" value="Unassembled WGS sequence"/>
</dbReference>
<dbReference type="PANTHER" id="PTHR34104:SF3">
    <property type="entry name" value="TRANSMEMBRANE PROTEIN 254"/>
    <property type="match status" value="1"/>
</dbReference>
<feature type="transmembrane region" description="Helical" evidence="7">
    <location>
        <begin position="59"/>
        <end position="80"/>
    </location>
</feature>
<evidence type="ECO:0000256" key="7">
    <source>
        <dbReference type="SAM" id="Phobius"/>
    </source>
</evidence>
<keyword evidence="2 7" id="KW-0812">Transmembrane</keyword>
<keyword evidence="4 7" id="KW-0472">Membrane</keyword>
<feature type="transmembrane region" description="Helical" evidence="7">
    <location>
        <begin position="139"/>
        <end position="159"/>
    </location>
</feature>
<gene>
    <name evidence="8" type="ORF">Pcinc_020312</name>
</gene>
<comment type="caution">
    <text evidence="8">The sequence shown here is derived from an EMBL/GenBank/DDBJ whole genome shotgun (WGS) entry which is preliminary data.</text>
</comment>
<evidence type="ECO:0000256" key="6">
    <source>
        <dbReference type="SAM" id="MobiDB-lite"/>
    </source>
</evidence>
<dbReference type="AlphaFoldDB" id="A0AAE1FJU7"/>
<dbReference type="PANTHER" id="PTHR34104">
    <property type="entry name" value="TRANSMEMBRANE PROTEIN 254"/>
    <property type="match status" value="1"/>
</dbReference>
<feature type="transmembrane region" description="Helical" evidence="7">
    <location>
        <begin position="105"/>
        <end position="127"/>
    </location>
</feature>
<dbReference type="InterPro" id="IPR028110">
    <property type="entry name" value="TMEM254"/>
</dbReference>
<keyword evidence="9" id="KW-1185">Reference proteome</keyword>
<feature type="compositionally biased region" description="Low complexity" evidence="6">
    <location>
        <begin position="166"/>
        <end position="188"/>
    </location>
</feature>
<evidence type="ECO:0000256" key="3">
    <source>
        <dbReference type="ARBA" id="ARBA00022989"/>
    </source>
</evidence>
<evidence type="ECO:0000256" key="2">
    <source>
        <dbReference type="ARBA" id="ARBA00022692"/>
    </source>
</evidence>
<feature type="region of interest" description="Disordered" evidence="6">
    <location>
        <begin position="166"/>
        <end position="204"/>
    </location>
</feature>
<proteinExistence type="predicted"/>
<accession>A0AAE1FJU7</accession>
<organism evidence="8 9">
    <name type="scientific">Petrolisthes cinctipes</name>
    <name type="common">Flat porcelain crab</name>
    <dbReference type="NCBI Taxonomy" id="88211"/>
    <lineage>
        <taxon>Eukaryota</taxon>
        <taxon>Metazoa</taxon>
        <taxon>Ecdysozoa</taxon>
        <taxon>Arthropoda</taxon>
        <taxon>Crustacea</taxon>
        <taxon>Multicrustacea</taxon>
        <taxon>Malacostraca</taxon>
        <taxon>Eumalacostraca</taxon>
        <taxon>Eucarida</taxon>
        <taxon>Decapoda</taxon>
        <taxon>Pleocyemata</taxon>
        <taxon>Anomura</taxon>
        <taxon>Galatheoidea</taxon>
        <taxon>Porcellanidae</taxon>
        <taxon>Petrolisthes</taxon>
    </lineage>
</organism>
<evidence type="ECO:0000256" key="4">
    <source>
        <dbReference type="ARBA" id="ARBA00023136"/>
    </source>
</evidence>
<comment type="subcellular location">
    <subcellularLocation>
        <location evidence="1">Membrane</location>
        <topology evidence="1">Multi-pass membrane protein</topology>
    </subcellularLocation>
</comment>
<dbReference type="Pfam" id="PF14934">
    <property type="entry name" value="TMEM254"/>
    <property type="match status" value="1"/>
</dbReference>
<evidence type="ECO:0000313" key="9">
    <source>
        <dbReference type="Proteomes" id="UP001286313"/>
    </source>
</evidence>
<sequence>MITTVYVELDCARGVKRPEAKKNCVSICGPLSPLTHTHPPTHLNNMAKTRKVAANYFKIVNPIFMILTAAALAFLVVTYVDHKLIKPDLFGPIAGYAEIVSQYRFYLKISLLAIAAMHLLEALVAVYKCYKYRLNTLTTIAWTVQTLLFGLFSLIVLLWPSKGKSQQQQGKQQQKQKSGGKQKQQQNNKKAKQSGKPSKSRKED</sequence>
<evidence type="ECO:0000256" key="5">
    <source>
        <dbReference type="ARBA" id="ARBA00034834"/>
    </source>
</evidence>
<reference evidence="8" key="1">
    <citation type="submission" date="2023-10" db="EMBL/GenBank/DDBJ databases">
        <title>Genome assemblies of two species of porcelain crab, Petrolisthes cinctipes and Petrolisthes manimaculis (Anomura: Porcellanidae).</title>
        <authorList>
            <person name="Angst P."/>
        </authorList>
    </citation>
    <scope>NUCLEOTIDE SEQUENCE</scope>
    <source>
        <strain evidence="8">PB745_01</strain>
        <tissue evidence="8">Gill</tissue>
    </source>
</reference>
<protein>
    <recommendedName>
        <fullName evidence="5">Transmembrane protein 254</fullName>
    </recommendedName>
</protein>